<dbReference type="InterPro" id="IPR006145">
    <property type="entry name" value="PsdUridine_synth_RsuA/RluA"/>
</dbReference>
<comment type="similarity">
    <text evidence="1 7">Belongs to the pseudouridine synthase RsuA family.</text>
</comment>
<comment type="function">
    <text evidence="5">Responsible for synthesis of pseudouridine from uracil-516 in 16S ribosomal RNA.</text>
</comment>
<dbReference type="CDD" id="cd00165">
    <property type="entry name" value="S4"/>
    <property type="match status" value="1"/>
</dbReference>
<dbReference type="InterPro" id="IPR050343">
    <property type="entry name" value="RsuA_PseudoU_synthase"/>
</dbReference>
<dbReference type="SUPFAM" id="SSF55120">
    <property type="entry name" value="Pseudouridine synthase"/>
    <property type="match status" value="1"/>
</dbReference>
<dbReference type="PANTHER" id="PTHR47683:SF4">
    <property type="entry name" value="PSEUDOURIDINE SYNTHASE"/>
    <property type="match status" value="1"/>
</dbReference>
<protein>
    <recommendedName>
        <fullName evidence="7">Pseudouridine synthase</fullName>
        <ecNumber evidence="7">5.4.99.-</ecNumber>
    </recommendedName>
</protein>
<name>K7A9V4_9ALTE</name>
<evidence type="ECO:0000256" key="1">
    <source>
        <dbReference type="ARBA" id="ARBA00008348"/>
    </source>
</evidence>
<dbReference type="FunFam" id="3.30.70.1560:FF:000001">
    <property type="entry name" value="Pseudouridine synthase"/>
    <property type="match status" value="1"/>
</dbReference>
<dbReference type="Gene3D" id="3.30.70.1560">
    <property type="entry name" value="Alpha-L RNA-binding motif"/>
    <property type="match status" value="1"/>
</dbReference>
<dbReference type="GO" id="GO:0160136">
    <property type="term" value="F:16S rRNA pseudouridine(516) synthase activity"/>
    <property type="evidence" value="ECO:0007669"/>
    <property type="project" value="UniProtKB-EC"/>
</dbReference>
<dbReference type="EMBL" id="BAER01000033">
    <property type="protein sequence ID" value="GAC32180.1"/>
    <property type="molecule type" value="Genomic_DNA"/>
</dbReference>
<gene>
    <name evidence="10" type="primary">rsuA</name>
    <name evidence="10" type="ORF">GPLA_1265</name>
</gene>
<dbReference type="PROSITE" id="PS50889">
    <property type="entry name" value="S4"/>
    <property type="match status" value="1"/>
</dbReference>
<dbReference type="GO" id="GO:0005829">
    <property type="term" value="C:cytosol"/>
    <property type="evidence" value="ECO:0007669"/>
    <property type="project" value="UniProtKB-ARBA"/>
</dbReference>
<keyword evidence="11" id="KW-1185">Reference proteome</keyword>
<dbReference type="InterPro" id="IPR042092">
    <property type="entry name" value="PsdUridine_s_RsuA/RluB/E/F_cat"/>
</dbReference>
<evidence type="ECO:0000313" key="10">
    <source>
        <dbReference type="EMBL" id="GAC32180.1"/>
    </source>
</evidence>
<evidence type="ECO:0000256" key="6">
    <source>
        <dbReference type="PROSITE-ProRule" id="PRU00182"/>
    </source>
</evidence>
<feature type="domain" description="RNA-binding S4" evidence="9">
    <location>
        <begin position="6"/>
        <end position="48"/>
    </location>
</feature>
<dbReference type="InterPro" id="IPR002942">
    <property type="entry name" value="S4_RNA-bd"/>
</dbReference>
<evidence type="ECO:0000259" key="9">
    <source>
        <dbReference type="Pfam" id="PF01479"/>
    </source>
</evidence>
<organism evidence="10 11">
    <name type="scientific">Paraglaciecola polaris LMG 21857</name>
    <dbReference type="NCBI Taxonomy" id="1129793"/>
    <lineage>
        <taxon>Bacteria</taxon>
        <taxon>Pseudomonadati</taxon>
        <taxon>Pseudomonadota</taxon>
        <taxon>Gammaproteobacteria</taxon>
        <taxon>Alteromonadales</taxon>
        <taxon>Alteromonadaceae</taxon>
        <taxon>Paraglaciecola</taxon>
    </lineage>
</organism>
<evidence type="ECO:0000259" key="8">
    <source>
        <dbReference type="Pfam" id="PF00849"/>
    </source>
</evidence>
<dbReference type="GO" id="GO:0003723">
    <property type="term" value="F:RNA binding"/>
    <property type="evidence" value="ECO:0007669"/>
    <property type="project" value="UniProtKB-KW"/>
</dbReference>
<dbReference type="InterPro" id="IPR000748">
    <property type="entry name" value="PsdUridine_synth_RsuA/RluB/E/F"/>
</dbReference>
<comment type="caution">
    <text evidence="10">The sequence shown here is derived from an EMBL/GenBank/DDBJ whole genome shotgun (WGS) entry which is preliminary data.</text>
</comment>
<dbReference type="Pfam" id="PF01479">
    <property type="entry name" value="S4"/>
    <property type="match status" value="1"/>
</dbReference>
<evidence type="ECO:0000256" key="3">
    <source>
        <dbReference type="ARBA" id="ARBA00023235"/>
    </source>
</evidence>
<dbReference type="STRING" id="1129793.GPLA_1265"/>
<dbReference type="CDD" id="cd02553">
    <property type="entry name" value="PseudoU_synth_RsuA"/>
    <property type="match status" value="1"/>
</dbReference>
<comment type="catalytic activity">
    <reaction evidence="4">
        <text>uridine(516) in 16S rRNA = pseudouridine(516) in 16S rRNA</text>
        <dbReference type="Rhea" id="RHEA:38867"/>
        <dbReference type="Rhea" id="RHEA-COMP:10089"/>
        <dbReference type="Rhea" id="RHEA-COMP:10090"/>
        <dbReference type="ChEBI" id="CHEBI:65314"/>
        <dbReference type="ChEBI" id="CHEBI:65315"/>
        <dbReference type="EC" id="5.4.99.19"/>
    </reaction>
</comment>
<dbReference type="InterPro" id="IPR018496">
    <property type="entry name" value="PsdUridine_synth_RsuA/RluB_CS"/>
</dbReference>
<dbReference type="RefSeq" id="WP_007103979.1">
    <property type="nucleotide sequence ID" value="NZ_BAER01000033.1"/>
</dbReference>
<dbReference type="NCBIfam" id="TIGR00093">
    <property type="entry name" value="pseudouridine synthase"/>
    <property type="match status" value="1"/>
</dbReference>
<dbReference type="PROSITE" id="PS01149">
    <property type="entry name" value="PSI_RSU"/>
    <property type="match status" value="1"/>
</dbReference>
<dbReference type="PANTHER" id="PTHR47683">
    <property type="entry name" value="PSEUDOURIDINE SYNTHASE FAMILY PROTEIN-RELATED"/>
    <property type="match status" value="1"/>
</dbReference>
<dbReference type="InterPro" id="IPR036986">
    <property type="entry name" value="S4_RNA-bd_sf"/>
</dbReference>
<evidence type="ECO:0000313" key="11">
    <source>
        <dbReference type="Proteomes" id="UP000006322"/>
    </source>
</evidence>
<dbReference type="OrthoDB" id="9807213at2"/>
<dbReference type="EC" id="5.4.99.-" evidence="7"/>
<dbReference type="AlphaFoldDB" id="K7A9V4"/>
<dbReference type="GO" id="GO:0000455">
    <property type="term" value="P:enzyme-directed rRNA pseudouridine synthesis"/>
    <property type="evidence" value="ECO:0007669"/>
    <property type="project" value="UniProtKB-ARBA"/>
</dbReference>
<proteinExistence type="inferred from homology"/>
<keyword evidence="3 7" id="KW-0413">Isomerase</keyword>
<dbReference type="Pfam" id="PF00849">
    <property type="entry name" value="PseudoU_synth_2"/>
    <property type="match status" value="1"/>
</dbReference>
<evidence type="ECO:0000256" key="4">
    <source>
        <dbReference type="ARBA" id="ARBA00036749"/>
    </source>
</evidence>
<dbReference type="Gene3D" id="3.10.290.10">
    <property type="entry name" value="RNA-binding S4 domain"/>
    <property type="match status" value="1"/>
</dbReference>
<dbReference type="Gene3D" id="3.30.70.580">
    <property type="entry name" value="Pseudouridine synthase I, catalytic domain, N-terminal subdomain"/>
    <property type="match status" value="1"/>
</dbReference>
<dbReference type="Proteomes" id="UP000006322">
    <property type="component" value="Unassembled WGS sequence"/>
</dbReference>
<evidence type="ECO:0000256" key="5">
    <source>
        <dbReference type="ARBA" id="ARBA00037590"/>
    </source>
</evidence>
<dbReference type="InterPro" id="IPR020103">
    <property type="entry name" value="PsdUridine_synth_cat_dom_sf"/>
</dbReference>
<evidence type="ECO:0000256" key="2">
    <source>
        <dbReference type="ARBA" id="ARBA00022884"/>
    </source>
</evidence>
<keyword evidence="2 6" id="KW-0694">RNA-binding</keyword>
<sequence>MPTLKRLDQLLSNLGYCSRKEARYFLKDKRVRVAGEITKSASLKVDPANVLVDGAPLDMPDGILVMLNKPEGYVCSHDNNEGSRIYDLLPSRWEARNPKVVSVGRLDKDTTGLILVTDDTKLVHQLTSPKNHVDKLYVVSVDRPLEENIVNEFAKGVMLGDGEEQCLPAKIEIIGENMANVTLNEGKYHQVRRMFAACGYYVDTLHREEFGAYCLGDLAEGEWRNLIP</sequence>
<feature type="domain" description="Pseudouridine synthase RsuA/RluA-like" evidence="8">
    <location>
        <begin position="64"/>
        <end position="197"/>
    </location>
</feature>
<dbReference type="InterPro" id="IPR020094">
    <property type="entry name" value="TruA/RsuA/RluB/E/F_N"/>
</dbReference>
<evidence type="ECO:0000256" key="7">
    <source>
        <dbReference type="RuleBase" id="RU003887"/>
    </source>
</evidence>
<reference evidence="11" key="1">
    <citation type="journal article" date="2014" name="Environ. Microbiol.">
        <title>Comparative genomics of the marine bacterial genus Glaciecola reveals the high degree of genomic diversity and genomic characteristic for cold adaptation.</title>
        <authorList>
            <person name="Qin Q.L."/>
            <person name="Xie B.B."/>
            <person name="Yu Y."/>
            <person name="Shu Y.L."/>
            <person name="Rong J.C."/>
            <person name="Zhang Y.J."/>
            <person name="Zhao D.L."/>
            <person name="Chen X.L."/>
            <person name="Zhang X.Y."/>
            <person name="Chen B."/>
            <person name="Zhou B.C."/>
            <person name="Zhang Y.Z."/>
        </authorList>
    </citation>
    <scope>NUCLEOTIDE SEQUENCE [LARGE SCALE GENOMIC DNA]</scope>
    <source>
        <strain evidence="11">LMG 21857</strain>
    </source>
</reference>
<dbReference type="SUPFAM" id="SSF55174">
    <property type="entry name" value="Alpha-L RNA-binding motif"/>
    <property type="match status" value="1"/>
</dbReference>
<accession>K7A9V4</accession>